<feature type="signal peptide" evidence="6">
    <location>
        <begin position="1"/>
        <end position="25"/>
    </location>
</feature>
<dbReference type="RefSeq" id="WP_379537876.1">
    <property type="nucleotide sequence ID" value="NZ_JBHSDR010000003.1"/>
</dbReference>
<feature type="domain" description="Glycine zipper 2TM" evidence="7">
    <location>
        <begin position="113"/>
        <end position="153"/>
    </location>
</feature>
<keyword evidence="4" id="KW-0472">Membrane</keyword>
<organism evidence="8 9">
    <name type="scientific">Novosphingobium tardum</name>
    <dbReference type="NCBI Taxonomy" id="1538021"/>
    <lineage>
        <taxon>Bacteria</taxon>
        <taxon>Pseudomonadati</taxon>
        <taxon>Pseudomonadota</taxon>
        <taxon>Alphaproteobacteria</taxon>
        <taxon>Sphingomonadales</taxon>
        <taxon>Sphingomonadaceae</taxon>
        <taxon>Novosphingobium</taxon>
    </lineage>
</organism>
<keyword evidence="5" id="KW-0449">Lipoprotein</keyword>
<comment type="subcellular location">
    <subcellularLocation>
        <location evidence="1">Cell outer membrane</location>
        <topology evidence="1">Lipid-anchor</topology>
    </subcellularLocation>
</comment>
<name>A0ABV8RM22_9SPHN</name>
<dbReference type="PANTHER" id="PTHR35603:SF2">
    <property type="entry name" value="OUTER MEMBRANE LIPOPROTEIN"/>
    <property type="match status" value="1"/>
</dbReference>
<dbReference type="InterPro" id="IPR051407">
    <property type="entry name" value="Bact_OM_lipoprot/Surf_antigen"/>
</dbReference>
<evidence type="ECO:0000256" key="6">
    <source>
        <dbReference type="SAM" id="SignalP"/>
    </source>
</evidence>
<evidence type="ECO:0000256" key="4">
    <source>
        <dbReference type="ARBA" id="ARBA00023136"/>
    </source>
</evidence>
<reference evidence="9" key="1">
    <citation type="journal article" date="2019" name="Int. J. Syst. Evol. Microbiol.">
        <title>The Global Catalogue of Microorganisms (GCM) 10K type strain sequencing project: providing services to taxonomists for standard genome sequencing and annotation.</title>
        <authorList>
            <consortium name="The Broad Institute Genomics Platform"/>
            <consortium name="The Broad Institute Genome Sequencing Center for Infectious Disease"/>
            <person name="Wu L."/>
            <person name="Ma J."/>
        </authorList>
    </citation>
    <scope>NUCLEOTIDE SEQUENCE [LARGE SCALE GENOMIC DNA]</scope>
    <source>
        <strain evidence="9">CGMCC 1.12989</strain>
    </source>
</reference>
<evidence type="ECO:0000256" key="1">
    <source>
        <dbReference type="ARBA" id="ARBA00004459"/>
    </source>
</evidence>
<gene>
    <name evidence="8" type="ORF">ACFO0A_05060</name>
</gene>
<dbReference type="InterPro" id="IPR008816">
    <property type="entry name" value="Gly_zipper_2TM_dom"/>
</dbReference>
<evidence type="ECO:0000313" key="9">
    <source>
        <dbReference type="Proteomes" id="UP001595828"/>
    </source>
</evidence>
<evidence type="ECO:0000256" key="3">
    <source>
        <dbReference type="ARBA" id="ARBA00015281"/>
    </source>
</evidence>
<feature type="chain" id="PRO_5045377328" description="17 kDa surface antigen" evidence="6">
    <location>
        <begin position="26"/>
        <end position="161"/>
    </location>
</feature>
<proteinExistence type="inferred from homology"/>
<keyword evidence="9" id="KW-1185">Reference proteome</keyword>
<evidence type="ECO:0000313" key="8">
    <source>
        <dbReference type="EMBL" id="MFC4294426.1"/>
    </source>
</evidence>
<protein>
    <recommendedName>
        <fullName evidence="3">17 kDa surface antigen</fullName>
    </recommendedName>
</protein>
<dbReference type="Pfam" id="PF05433">
    <property type="entry name" value="Rick_17kDa_Anti"/>
    <property type="match status" value="1"/>
</dbReference>
<dbReference type="PANTHER" id="PTHR35603">
    <property type="match status" value="1"/>
</dbReference>
<dbReference type="EMBL" id="JBHSDR010000003">
    <property type="protein sequence ID" value="MFC4294426.1"/>
    <property type="molecule type" value="Genomic_DNA"/>
</dbReference>
<dbReference type="Proteomes" id="UP001595828">
    <property type="component" value="Unassembled WGS sequence"/>
</dbReference>
<accession>A0ABV8RM22</accession>
<keyword evidence="6" id="KW-0732">Signal</keyword>
<comment type="similarity">
    <text evidence="2">Belongs to the rickettsiale 17 kDa surface antigen family.</text>
</comment>
<evidence type="ECO:0000259" key="7">
    <source>
        <dbReference type="Pfam" id="PF05433"/>
    </source>
</evidence>
<evidence type="ECO:0000256" key="2">
    <source>
        <dbReference type="ARBA" id="ARBA00008681"/>
    </source>
</evidence>
<comment type="caution">
    <text evidence="8">The sequence shown here is derived from an EMBL/GenBank/DDBJ whole genome shotgun (WGS) entry which is preliminary data.</text>
</comment>
<evidence type="ECO:0000256" key="5">
    <source>
        <dbReference type="ARBA" id="ARBA00023288"/>
    </source>
</evidence>
<sequence length="161" mass="17412">MNKFHTAALALAVPGLMAASLPAAAAVATQPAIAHAQFNDVYRDHDDEDGDRWEHSDRGRHNGWRNQGYYGQRAYAQPYYNQRAYGEQVYANTRVWQGNDGRYYCRRSNGTTGLLIGGAAGALLGREVAGRGGDRTLGAILGAAGGALLGRSVDRNNSRCR</sequence>